<accession>A0A2P2QAE6</accession>
<evidence type="ECO:0000256" key="1">
    <source>
        <dbReference type="SAM" id="MobiDB-lite"/>
    </source>
</evidence>
<feature type="region of interest" description="Disordered" evidence="1">
    <location>
        <begin position="1"/>
        <end position="22"/>
    </location>
</feature>
<dbReference type="EMBL" id="GGEC01083429">
    <property type="protein sequence ID" value="MBX63913.1"/>
    <property type="molecule type" value="Transcribed_RNA"/>
</dbReference>
<protein>
    <submittedName>
        <fullName evidence="2">Uncharacterized protein</fullName>
    </submittedName>
</protein>
<organism evidence="2">
    <name type="scientific">Rhizophora mucronata</name>
    <name type="common">Asiatic mangrove</name>
    <dbReference type="NCBI Taxonomy" id="61149"/>
    <lineage>
        <taxon>Eukaryota</taxon>
        <taxon>Viridiplantae</taxon>
        <taxon>Streptophyta</taxon>
        <taxon>Embryophyta</taxon>
        <taxon>Tracheophyta</taxon>
        <taxon>Spermatophyta</taxon>
        <taxon>Magnoliopsida</taxon>
        <taxon>eudicotyledons</taxon>
        <taxon>Gunneridae</taxon>
        <taxon>Pentapetalae</taxon>
        <taxon>rosids</taxon>
        <taxon>fabids</taxon>
        <taxon>Malpighiales</taxon>
        <taxon>Rhizophoraceae</taxon>
        <taxon>Rhizophora</taxon>
    </lineage>
</organism>
<reference evidence="2" key="1">
    <citation type="submission" date="2018-02" db="EMBL/GenBank/DDBJ databases">
        <title>Rhizophora mucronata_Transcriptome.</title>
        <authorList>
            <person name="Meera S.P."/>
            <person name="Sreeshan A."/>
            <person name="Augustine A."/>
        </authorList>
    </citation>
    <scope>NUCLEOTIDE SEQUENCE</scope>
    <source>
        <tissue evidence="2">Leaf</tissue>
    </source>
</reference>
<sequence length="22" mass="2695">MEPDYLQKFQLLPREPNPTLKH</sequence>
<proteinExistence type="predicted"/>
<evidence type="ECO:0000313" key="2">
    <source>
        <dbReference type="EMBL" id="MBX63913.1"/>
    </source>
</evidence>
<name>A0A2P2QAE6_RHIMU</name>
<dbReference type="AlphaFoldDB" id="A0A2P2QAE6"/>